<name>A0AAV2Z5V8_9STRA</name>
<accession>A0AAV2Z5V8</accession>
<reference evidence="2" key="2">
    <citation type="journal article" date="2023" name="Microbiol Resour">
        <title>Decontamination and Annotation of the Draft Genome Sequence of the Oomycete Lagenidium giganteum ARSEF 373.</title>
        <authorList>
            <person name="Morgan W.R."/>
            <person name="Tartar A."/>
        </authorList>
    </citation>
    <scope>NUCLEOTIDE SEQUENCE</scope>
    <source>
        <strain evidence="2">ARSEF 373</strain>
    </source>
</reference>
<proteinExistence type="predicted"/>
<evidence type="ECO:0000256" key="1">
    <source>
        <dbReference type="SAM" id="MobiDB-lite"/>
    </source>
</evidence>
<dbReference type="Proteomes" id="UP001146120">
    <property type="component" value="Unassembled WGS sequence"/>
</dbReference>
<feature type="compositionally biased region" description="Basic and acidic residues" evidence="1">
    <location>
        <begin position="100"/>
        <end position="117"/>
    </location>
</feature>
<organism evidence="2 3">
    <name type="scientific">Lagenidium giganteum</name>
    <dbReference type="NCBI Taxonomy" id="4803"/>
    <lineage>
        <taxon>Eukaryota</taxon>
        <taxon>Sar</taxon>
        <taxon>Stramenopiles</taxon>
        <taxon>Oomycota</taxon>
        <taxon>Peronosporomycetes</taxon>
        <taxon>Pythiales</taxon>
        <taxon>Pythiaceae</taxon>
    </lineage>
</organism>
<feature type="compositionally biased region" description="Polar residues" evidence="1">
    <location>
        <begin position="79"/>
        <end position="93"/>
    </location>
</feature>
<sequence>MNMTLLPIARPLPVSISAQRWHEGIGAKPRTPNQKLRYRLMRHGSNISPRRHDLTPVRQRQQSAGASPAPLPQPALYSPTGSLSAAKPTTSSGGLFKGKRILELQDEERRLVPEERASTSPAKRCRLV</sequence>
<comment type="caution">
    <text evidence="2">The sequence shown here is derived from an EMBL/GenBank/DDBJ whole genome shotgun (WGS) entry which is preliminary data.</text>
</comment>
<gene>
    <name evidence="2" type="ORF">N0F65_001740</name>
</gene>
<keyword evidence="3" id="KW-1185">Reference proteome</keyword>
<evidence type="ECO:0000313" key="3">
    <source>
        <dbReference type="Proteomes" id="UP001146120"/>
    </source>
</evidence>
<feature type="region of interest" description="Disordered" evidence="1">
    <location>
        <begin position="43"/>
        <end position="128"/>
    </location>
</feature>
<reference evidence="2" key="1">
    <citation type="submission" date="2022-11" db="EMBL/GenBank/DDBJ databases">
        <authorList>
            <person name="Morgan W.R."/>
            <person name="Tartar A."/>
        </authorList>
    </citation>
    <scope>NUCLEOTIDE SEQUENCE</scope>
    <source>
        <strain evidence="2">ARSEF 373</strain>
    </source>
</reference>
<dbReference type="EMBL" id="DAKRPA010000053">
    <property type="protein sequence ID" value="DBA01112.1"/>
    <property type="molecule type" value="Genomic_DNA"/>
</dbReference>
<evidence type="ECO:0000313" key="2">
    <source>
        <dbReference type="EMBL" id="DBA01112.1"/>
    </source>
</evidence>
<protein>
    <submittedName>
        <fullName evidence="2">Uncharacterized protein</fullName>
    </submittedName>
</protein>
<dbReference type="AlphaFoldDB" id="A0AAV2Z5V8"/>